<keyword evidence="7 20" id="KW-0235">DNA replication</keyword>
<dbReference type="Gene3D" id="1.10.287.690">
    <property type="entry name" value="Helix hairpin bin"/>
    <property type="match status" value="1"/>
</dbReference>
<dbReference type="GO" id="GO:0006297">
    <property type="term" value="P:nucleotide-excision repair, DNA gap filling"/>
    <property type="evidence" value="ECO:0007669"/>
    <property type="project" value="TreeGrafter"/>
</dbReference>
<evidence type="ECO:0000259" key="23">
    <source>
        <dbReference type="Pfam" id="PF03104"/>
    </source>
</evidence>
<name>A0A8J8P1T7_HALGN</name>
<keyword evidence="10 20" id="KW-0863">Zinc-finger</keyword>
<dbReference type="Proteomes" id="UP000785679">
    <property type="component" value="Unassembled WGS sequence"/>
</dbReference>
<feature type="domain" description="DNA-directed DNA polymerase family B multifunctional" evidence="22">
    <location>
        <begin position="762"/>
        <end position="842"/>
    </location>
</feature>
<dbReference type="Gene3D" id="3.90.1600.10">
    <property type="entry name" value="Palm domain of DNA polymerase"/>
    <property type="match status" value="1"/>
</dbReference>
<dbReference type="NCBIfam" id="TIGR00592">
    <property type="entry name" value="pol2"/>
    <property type="match status" value="1"/>
</dbReference>
<evidence type="ECO:0000259" key="22">
    <source>
        <dbReference type="Pfam" id="PF00136"/>
    </source>
</evidence>
<dbReference type="GO" id="GO:0000166">
    <property type="term" value="F:nucleotide binding"/>
    <property type="evidence" value="ECO:0007669"/>
    <property type="project" value="InterPro"/>
</dbReference>
<dbReference type="Pfam" id="PF14260">
    <property type="entry name" value="zf-C4pol"/>
    <property type="match status" value="1"/>
</dbReference>
<dbReference type="GO" id="GO:0051539">
    <property type="term" value="F:4 iron, 4 sulfur cluster binding"/>
    <property type="evidence" value="ECO:0007669"/>
    <property type="project" value="UniProtKB-KW"/>
</dbReference>
<sequence>MQASHYYYGNLSKLLQQSDQIFLQSKLPHANCVTDIEIVQRQPIMNYCGDKTQTFLKVYTQLPKYVNQLRSFVEKGLSFNNVQFWTTTYESNLPHALRFMIDNQQVGMSWITIAKDQYKVRTARQHGTTCQIELDILNHKSMKCHKTCEGEYGRLAPMRILSFDIECAADRGKFPTADKDPVIQIANICQINGETEPFIRNVFTLKNCAPIVGTKVFCFKDEKDLLLAWRDFVRVLDPDIITGYNIINFDIPYIINRADALSLQQYARFGRVQDVLTKVKDSTFTSKSLGTRETKDINIEGRVQFDMLQYIIREYKLHSYSLNSVSAKFLGEQKEDVQHTIISELQNGNEFTRRRLAIYCIKDAYLPLRLMWKLQCLYNMTEISRVCGVPLSYLFTRGQQIKVASQLYRKAQELGYLIPTDKSGTGSSGEKYEGAVVIEPIRGFYQDPVAILDFASLYPSVMMAHNLCYSTLIPPYKLKDLDVSQYEKTPNGDYFIKKSVKKGVLPIILEELIQARKHVKNQLIKVTDPFLKAILDSRQMALKTSANSVYGFTGAQIGQLPCLAISCSVTAYGRQMLQKTHSLIVEKFSMVNGYKCNSEVIYGDTDSVMIKFGVKSMEEALKLGKEAADYVSSFFEDPVKLEFEKVYCPYLLMNKKRYAGLLWTNPNHYDKIDAKGIETVRRDNCSLVKDVIDTCLKKILVERSYEEAINYCKGVISDLLQNKIDLSLLVITRGLGKKTKQKPQPNPDGGPPRVEPENSKDVYLVKQAHVELAEKMRKRDQENAPTQGDRVAYVMIKATKDARGYEKSEDPLYVLENNLPLDYNHYLEHQIKQPLIRIFEPILQNPEQVLFVGEHTRTIYVPKVAMNTGLGKFAIVKKSCLSCKSVVTGPNPDAALCLSCSPKTKQIFIERKLEHMLYEKSYNDLWVQCQRCQGSLHLDVLCQSRDCPIFYRRVKAQKNLKESKEIMDRFNMF</sequence>
<evidence type="ECO:0000256" key="21">
    <source>
        <dbReference type="SAM" id="MobiDB-lite"/>
    </source>
</evidence>
<reference evidence="25" key="1">
    <citation type="submission" date="2019-06" db="EMBL/GenBank/DDBJ databases">
        <authorList>
            <person name="Zheng W."/>
        </authorList>
    </citation>
    <scope>NUCLEOTIDE SEQUENCE</scope>
    <source>
        <strain evidence="25">QDHG01</strain>
    </source>
</reference>
<dbReference type="GO" id="GO:0006287">
    <property type="term" value="P:base-excision repair, gap-filling"/>
    <property type="evidence" value="ECO:0007669"/>
    <property type="project" value="TreeGrafter"/>
</dbReference>
<evidence type="ECO:0000256" key="9">
    <source>
        <dbReference type="ARBA" id="ARBA00022723"/>
    </source>
</evidence>
<dbReference type="InterPro" id="IPR006133">
    <property type="entry name" value="DNA-dir_DNA_pol_B_exonuc"/>
</dbReference>
<evidence type="ECO:0000256" key="16">
    <source>
        <dbReference type="ARBA" id="ARBA00023014"/>
    </source>
</evidence>
<evidence type="ECO:0000256" key="20">
    <source>
        <dbReference type="RuleBase" id="RU000442"/>
    </source>
</evidence>
<evidence type="ECO:0000256" key="2">
    <source>
        <dbReference type="ARBA" id="ARBA00004123"/>
    </source>
</evidence>
<dbReference type="GO" id="GO:0008270">
    <property type="term" value="F:zinc ion binding"/>
    <property type="evidence" value="ECO:0007669"/>
    <property type="project" value="UniProtKB-KW"/>
</dbReference>
<comment type="subcellular location">
    <subcellularLocation>
        <location evidence="2 20">Nucleus</location>
    </subcellularLocation>
</comment>
<keyword evidence="9 20" id="KW-0479">Metal-binding</keyword>
<evidence type="ECO:0000256" key="6">
    <source>
        <dbReference type="ARBA" id="ARBA00022695"/>
    </source>
</evidence>
<evidence type="ECO:0000256" key="11">
    <source>
        <dbReference type="ARBA" id="ARBA00022801"/>
    </source>
</evidence>
<dbReference type="Gene3D" id="1.10.132.60">
    <property type="entry name" value="DNA polymerase family B, C-terminal domain"/>
    <property type="match status" value="1"/>
</dbReference>
<dbReference type="PANTHER" id="PTHR10322">
    <property type="entry name" value="DNA POLYMERASE CATALYTIC SUBUNIT"/>
    <property type="match status" value="1"/>
</dbReference>
<dbReference type="PRINTS" id="PR00106">
    <property type="entry name" value="DNAPOLB"/>
</dbReference>
<keyword evidence="13" id="KW-0269">Exonuclease</keyword>
<feature type="domain" description="DNA-directed DNA polymerase family B exonuclease" evidence="23">
    <location>
        <begin position="87"/>
        <end position="325"/>
    </location>
</feature>
<feature type="domain" description="DNA-directed DNA polymerase family B multifunctional" evidence="22">
    <location>
        <begin position="389"/>
        <end position="741"/>
    </location>
</feature>
<evidence type="ECO:0000256" key="3">
    <source>
        <dbReference type="ARBA" id="ARBA00005755"/>
    </source>
</evidence>
<gene>
    <name evidence="25" type="ORF">FGO68_gene11949</name>
</gene>
<feature type="region of interest" description="Disordered" evidence="21">
    <location>
        <begin position="737"/>
        <end position="760"/>
    </location>
</feature>
<dbReference type="InterPro" id="IPR012337">
    <property type="entry name" value="RNaseH-like_sf"/>
</dbReference>
<evidence type="ECO:0000259" key="24">
    <source>
        <dbReference type="Pfam" id="PF14260"/>
    </source>
</evidence>
<keyword evidence="8" id="KW-0540">Nuclease</keyword>
<dbReference type="SMART" id="SM00486">
    <property type="entry name" value="POLBc"/>
    <property type="match status" value="1"/>
</dbReference>
<dbReference type="InterPro" id="IPR036397">
    <property type="entry name" value="RNaseH_sf"/>
</dbReference>
<dbReference type="InterPro" id="IPR043502">
    <property type="entry name" value="DNA/RNA_pol_sf"/>
</dbReference>
<keyword evidence="18 20" id="KW-0539">Nucleus</keyword>
<keyword evidence="11" id="KW-0378">Hydrolase</keyword>
<keyword evidence="26" id="KW-1185">Reference proteome</keyword>
<dbReference type="GO" id="GO:0008296">
    <property type="term" value="F:3'-5'-DNA exonuclease activity"/>
    <property type="evidence" value="ECO:0007669"/>
    <property type="project" value="TreeGrafter"/>
</dbReference>
<dbReference type="OrthoDB" id="2414538at2759"/>
<dbReference type="GO" id="GO:0043625">
    <property type="term" value="C:delta DNA polymerase complex"/>
    <property type="evidence" value="ECO:0007669"/>
    <property type="project" value="TreeGrafter"/>
</dbReference>
<keyword evidence="4 20" id="KW-0004">4Fe-4S</keyword>
<dbReference type="PROSITE" id="PS00116">
    <property type="entry name" value="DNA_POLYMERASE_B"/>
    <property type="match status" value="1"/>
</dbReference>
<dbReference type="InterPro" id="IPR023211">
    <property type="entry name" value="DNA_pol_palm_dom_sf"/>
</dbReference>
<dbReference type="InterPro" id="IPR042087">
    <property type="entry name" value="DNA_pol_B_thumb"/>
</dbReference>
<dbReference type="EC" id="2.7.7.7" evidence="20"/>
<evidence type="ECO:0000256" key="7">
    <source>
        <dbReference type="ARBA" id="ARBA00022705"/>
    </source>
</evidence>
<evidence type="ECO:0000256" key="8">
    <source>
        <dbReference type="ARBA" id="ARBA00022722"/>
    </source>
</evidence>
<dbReference type="InterPro" id="IPR006134">
    <property type="entry name" value="DNA-dir_DNA_pol_B_multi_dom"/>
</dbReference>
<comment type="cofactor">
    <cofactor evidence="1 20">
        <name>[4Fe-4S] cluster</name>
        <dbReference type="ChEBI" id="CHEBI:49883"/>
    </cofactor>
</comment>
<dbReference type="Pfam" id="PF00136">
    <property type="entry name" value="DNA_pol_B"/>
    <property type="match status" value="2"/>
</dbReference>
<keyword evidence="15 20" id="KW-0408">Iron</keyword>
<dbReference type="EMBL" id="RRYP01001575">
    <property type="protein sequence ID" value="TNV85748.1"/>
    <property type="molecule type" value="Genomic_DNA"/>
</dbReference>
<evidence type="ECO:0000256" key="13">
    <source>
        <dbReference type="ARBA" id="ARBA00022839"/>
    </source>
</evidence>
<dbReference type="InterPro" id="IPR017964">
    <property type="entry name" value="DNA-dir_DNA_pol_B_CS"/>
</dbReference>
<dbReference type="GO" id="GO:0003887">
    <property type="term" value="F:DNA-directed DNA polymerase activity"/>
    <property type="evidence" value="ECO:0007669"/>
    <property type="project" value="UniProtKB-KW"/>
</dbReference>
<keyword evidence="12 20" id="KW-0862">Zinc</keyword>
<evidence type="ECO:0000256" key="18">
    <source>
        <dbReference type="ARBA" id="ARBA00023242"/>
    </source>
</evidence>
<keyword evidence="17 20" id="KW-0238">DNA-binding</keyword>
<evidence type="ECO:0000256" key="14">
    <source>
        <dbReference type="ARBA" id="ARBA00022932"/>
    </source>
</evidence>
<evidence type="ECO:0000313" key="26">
    <source>
        <dbReference type="Proteomes" id="UP000785679"/>
    </source>
</evidence>
<dbReference type="FunFam" id="3.30.420.10:FF:000004">
    <property type="entry name" value="DNA polymerase"/>
    <property type="match status" value="1"/>
</dbReference>
<keyword evidence="5 20" id="KW-0808">Transferase</keyword>
<dbReference type="GO" id="GO:0045004">
    <property type="term" value="P:DNA replication proofreading"/>
    <property type="evidence" value="ECO:0007669"/>
    <property type="project" value="TreeGrafter"/>
</dbReference>
<dbReference type="InterPro" id="IPR050240">
    <property type="entry name" value="DNA_pol_type-B"/>
</dbReference>
<organism evidence="25 26">
    <name type="scientific">Halteria grandinella</name>
    <dbReference type="NCBI Taxonomy" id="5974"/>
    <lineage>
        <taxon>Eukaryota</taxon>
        <taxon>Sar</taxon>
        <taxon>Alveolata</taxon>
        <taxon>Ciliophora</taxon>
        <taxon>Intramacronucleata</taxon>
        <taxon>Spirotrichea</taxon>
        <taxon>Stichotrichia</taxon>
        <taxon>Sporadotrichida</taxon>
        <taxon>Halteriidae</taxon>
        <taxon>Halteria</taxon>
    </lineage>
</organism>
<protein>
    <recommendedName>
        <fullName evidence="20">DNA polymerase</fullName>
        <ecNumber evidence="20">2.7.7.7</ecNumber>
    </recommendedName>
</protein>
<comment type="catalytic activity">
    <reaction evidence="19 20">
        <text>DNA(n) + a 2'-deoxyribonucleoside 5'-triphosphate = DNA(n+1) + diphosphate</text>
        <dbReference type="Rhea" id="RHEA:22508"/>
        <dbReference type="Rhea" id="RHEA-COMP:17339"/>
        <dbReference type="Rhea" id="RHEA-COMP:17340"/>
        <dbReference type="ChEBI" id="CHEBI:33019"/>
        <dbReference type="ChEBI" id="CHEBI:61560"/>
        <dbReference type="ChEBI" id="CHEBI:173112"/>
        <dbReference type="EC" id="2.7.7.7"/>
    </reaction>
</comment>
<keyword evidence="14 20" id="KW-0239">DNA-directed DNA polymerase</keyword>
<feature type="domain" description="C4-type zinc-finger of DNA polymerase delta" evidence="24">
    <location>
        <begin position="880"/>
        <end position="953"/>
    </location>
</feature>
<dbReference type="GO" id="GO:0003677">
    <property type="term" value="F:DNA binding"/>
    <property type="evidence" value="ECO:0007669"/>
    <property type="project" value="UniProtKB-KW"/>
</dbReference>
<dbReference type="PANTHER" id="PTHR10322:SF23">
    <property type="entry name" value="DNA POLYMERASE DELTA CATALYTIC SUBUNIT"/>
    <property type="match status" value="1"/>
</dbReference>
<dbReference type="Gene3D" id="3.30.420.10">
    <property type="entry name" value="Ribonuclease H-like superfamily/Ribonuclease H"/>
    <property type="match status" value="1"/>
</dbReference>
<dbReference type="CDD" id="cd05533">
    <property type="entry name" value="POLBc_delta"/>
    <property type="match status" value="1"/>
</dbReference>
<dbReference type="CDD" id="cd05777">
    <property type="entry name" value="DNA_polB_delta_exo"/>
    <property type="match status" value="1"/>
</dbReference>
<evidence type="ECO:0000256" key="12">
    <source>
        <dbReference type="ARBA" id="ARBA00022833"/>
    </source>
</evidence>
<evidence type="ECO:0000256" key="15">
    <source>
        <dbReference type="ARBA" id="ARBA00023004"/>
    </source>
</evidence>
<dbReference type="Pfam" id="PF03104">
    <property type="entry name" value="DNA_pol_B_exo1"/>
    <property type="match status" value="1"/>
</dbReference>
<dbReference type="SUPFAM" id="SSF56672">
    <property type="entry name" value="DNA/RNA polymerases"/>
    <property type="match status" value="1"/>
</dbReference>
<evidence type="ECO:0000313" key="25">
    <source>
        <dbReference type="EMBL" id="TNV85748.1"/>
    </source>
</evidence>
<comment type="caution">
    <text evidence="25">The sequence shown here is derived from an EMBL/GenBank/DDBJ whole genome shotgun (WGS) entry which is preliminary data.</text>
</comment>
<evidence type="ECO:0000256" key="4">
    <source>
        <dbReference type="ARBA" id="ARBA00022485"/>
    </source>
</evidence>
<proteinExistence type="inferred from homology"/>
<evidence type="ECO:0000256" key="19">
    <source>
        <dbReference type="ARBA" id="ARBA00049244"/>
    </source>
</evidence>
<keyword evidence="6 20" id="KW-0548">Nucleotidyltransferase</keyword>
<evidence type="ECO:0000256" key="17">
    <source>
        <dbReference type="ARBA" id="ARBA00023125"/>
    </source>
</evidence>
<evidence type="ECO:0000256" key="5">
    <source>
        <dbReference type="ARBA" id="ARBA00022679"/>
    </source>
</evidence>
<dbReference type="Gene3D" id="3.30.342.10">
    <property type="entry name" value="DNA Polymerase, chain B, domain 1"/>
    <property type="match status" value="1"/>
</dbReference>
<dbReference type="InterPro" id="IPR006172">
    <property type="entry name" value="DNA-dir_DNA_pol_B"/>
</dbReference>
<evidence type="ECO:0000256" key="1">
    <source>
        <dbReference type="ARBA" id="ARBA00001966"/>
    </source>
</evidence>
<dbReference type="AlphaFoldDB" id="A0A8J8P1T7"/>
<comment type="similarity">
    <text evidence="3 20">Belongs to the DNA polymerase type-B family.</text>
</comment>
<dbReference type="InterPro" id="IPR025687">
    <property type="entry name" value="Znf-C4pol"/>
</dbReference>
<evidence type="ECO:0000256" key="10">
    <source>
        <dbReference type="ARBA" id="ARBA00022771"/>
    </source>
</evidence>
<dbReference type="SUPFAM" id="SSF53098">
    <property type="entry name" value="Ribonuclease H-like"/>
    <property type="match status" value="1"/>
</dbReference>
<keyword evidence="16 20" id="KW-0411">Iron-sulfur</keyword>
<accession>A0A8J8P1T7</accession>